<name>A0A841LGB8_9SPHN</name>
<evidence type="ECO:0000313" key="3">
    <source>
        <dbReference type="Proteomes" id="UP000538147"/>
    </source>
</evidence>
<accession>A0A841LGB8</accession>
<dbReference type="Pfam" id="PF18480">
    <property type="entry name" value="DUF5615"/>
    <property type="match status" value="1"/>
</dbReference>
<reference evidence="2 3" key="1">
    <citation type="submission" date="2020-08" db="EMBL/GenBank/DDBJ databases">
        <title>Genomic Encyclopedia of Type Strains, Phase IV (KMG-IV): sequencing the most valuable type-strain genomes for metagenomic binning, comparative biology and taxonomic classification.</title>
        <authorList>
            <person name="Goeker M."/>
        </authorList>
    </citation>
    <scope>NUCLEOTIDE SEQUENCE [LARGE SCALE GENOMIC DNA]</scope>
    <source>
        <strain evidence="2 3">DSM 102189</strain>
    </source>
</reference>
<dbReference type="Proteomes" id="UP000538147">
    <property type="component" value="Unassembled WGS sequence"/>
</dbReference>
<feature type="domain" description="DUF5615" evidence="1">
    <location>
        <begin position="1"/>
        <end position="106"/>
    </location>
</feature>
<keyword evidence="3" id="KW-1185">Reference proteome</keyword>
<sequence>MNFLVDAQLPPLLSSQLRELGHESWHIGELAALDATDVEVCAHAADRQAVIITKDADFLRLALATRPPLQLLWVRLGNCSNARLVEQLIAHLGDAVSAFANGEQIVELR</sequence>
<dbReference type="AlphaFoldDB" id="A0A841LGB8"/>
<comment type="caution">
    <text evidence="2">The sequence shown here is derived from an EMBL/GenBank/DDBJ whole genome shotgun (WGS) entry which is preliminary data.</text>
</comment>
<dbReference type="EMBL" id="JACIIV010000016">
    <property type="protein sequence ID" value="MBB6228232.1"/>
    <property type="molecule type" value="Genomic_DNA"/>
</dbReference>
<protein>
    <submittedName>
        <fullName evidence="2">Putative nuclease of putative toxin-antitoxin system</fullName>
    </submittedName>
</protein>
<gene>
    <name evidence="2" type="ORF">FHS79_002417</name>
</gene>
<dbReference type="InterPro" id="IPR041049">
    <property type="entry name" value="DUF5615"/>
</dbReference>
<organism evidence="2 3">
    <name type="scientific">Polymorphobacter multimanifer</name>
    <dbReference type="NCBI Taxonomy" id="1070431"/>
    <lineage>
        <taxon>Bacteria</taxon>
        <taxon>Pseudomonadati</taxon>
        <taxon>Pseudomonadota</taxon>
        <taxon>Alphaproteobacteria</taxon>
        <taxon>Sphingomonadales</taxon>
        <taxon>Sphingosinicellaceae</taxon>
        <taxon>Polymorphobacter</taxon>
    </lineage>
</organism>
<evidence type="ECO:0000259" key="1">
    <source>
        <dbReference type="Pfam" id="PF18480"/>
    </source>
</evidence>
<proteinExistence type="predicted"/>
<evidence type="ECO:0000313" key="2">
    <source>
        <dbReference type="EMBL" id="MBB6228232.1"/>
    </source>
</evidence>